<keyword evidence="3 6" id="KW-0812">Transmembrane</keyword>
<dbReference type="Pfam" id="PF01545">
    <property type="entry name" value="Cation_efflux"/>
    <property type="match status" value="1"/>
</dbReference>
<dbReference type="InterPro" id="IPR027469">
    <property type="entry name" value="Cation_efflux_TMD_sf"/>
</dbReference>
<feature type="domain" description="Cation efflux protein transmembrane" evidence="7">
    <location>
        <begin position="563"/>
        <end position="731"/>
    </location>
</feature>
<feature type="transmembrane region" description="Helical" evidence="6">
    <location>
        <begin position="630"/>
        <end position="647"/>
    </location>
</feature>
<comment type="subcellular location">
    <subcellularLocation>
        <location evidence="1">Membrane</location>
        <topology evidence="1">Multi-pass membrane protein</topology>
    </subcellularLocation>
</comment>
<organism evidence="8 9">
    <name type="scientific">Necator americanus</name>
    <name type="common">Human hookworm</name>
    <dbReference type="NCBI Taxonomy" id="51031"/>
    <lineage>
        <taxon>Eukaryota</taxon>
        <taxon>Metazoa</taxon>
        <taxon>Ecdysozoa</taxon>
        <taxon>Nematoda</taxon>
        <taxon>Chromadorea</taxon>
        <taxon>Rhabditida</taxon>
        <taxon>Rhabditina</taxon>
        <taxon>Rhabditomorpha</taxon>
        <taxon>Strongyloidea</taxon>
        <taxon>Ancylostomatidae</taxon>
        <taxon>Bunostominae</taxon>
        <taxon>Necator</taxon>
    </lineage>
</organism>
<gene>
    <name evidence="8" type="primary">Necator_chrI.g1837</name>
    <name evidence="8" type="ORF">RB195_005711</name>
</gene>
<dbReference type="EMBL" id="JAVFWL010000001">
    <property type="protein sequence ID" value="KAK6728231.1"/>
    <property type="molecule type" value="Genomic_DNA"/>
</dbReference>
<dbReference type="InterPro" id="IPR058533">
    <property type="entry name" value="Cation_efflux_TM"/>
</dbReference>
<evidence type="ECO:0000256" key="2">
    <source>
        <dbReference type="ARBA" id="ARBA00022448"/>
    </source>
</evidence>
<evidence type="ECO:0000256" key="6">
    <source>
        <dbReference type="SAM" id="Phobius"/>
    </source>
</evidence>
<keyword evidence="5 6" id="KW-0472">Membrane</keyword>
<dbReference type="PANTHER" id="PTHR43840:SF8">
    <property type="entry name" value="CATION EFFLUX PROTEIN CYTOPLASMIC DOMAIN-CONTAINING PROTEIN"/>
    <property type="match status" value="1"/>
</dbReference>
<keyword evidence="9" id="KW-1185">Reference proteome</keyword>
<name>A0ABR1BT24_NECAM</name>
<evidence type="ECO:0000256" key="5">
    <source>
        <dbReference type="ARBA" id="ARBA00023136"/>
    </source>
</evidence>
<dbReference type="PANTHER" id="PTHR43840">
    <property type="entry name" value="MITOCHONDRIAL METAL TRANSPORTER 1-RELATED"/>
    <property type="match status" value="1"/>
</dbReference>
<feature type="transmembrane region" description="Helical" evidence="6">
    <location>
        <begin position="6"/>
        <end position="23"/>
    </location>
</feature>
<evidence type="ECO:0000256" key="4">
    <source>
        <dbReference type="ARBA" id="ARBA00022989"/>
    </source>
</evidence>
<proteinExistence type="predicted"/>
<keyword evidence="2" id="KW-0813">Transport</keyword>
<evidence type="ECO:0000313" key="9">
    <source>
        <dbReference type="Proteomes" id="UP001303046"/>
    </source>
</evidence>
<dbReference type="Gene3D" id="1.20.1510.10">
    <property type="entry name" value="Cation efflux protein transmembrane domain"/>
    <property type="match status" value="1"/>
</dbReference>
<keyword evidence="4 6" id="KW-1133">Transmembrane helix</keyword>
<feature type="transmembrane region" description="Helical" evidence="6">
    <location>
        <begin position="667"/>
        <end position="685"/>
    </location>
</feature>
<dbReference type="Proteomes" id="UP001303046">
    <property type="component" value="Unassembled WGS sequence"/>
</dbReference>
<protein>
    <recommendedName>
        <fullName evidence="7">Cation efflux protein transmembrane domain-containing protein</fullName>
    </recommendedName>
</protein>
<feature type="transmembrane region" description="Helical" evidence="6">
    <location>
        <begin position="561"/>
        <end position="582"/>
    </location>
</feature>
<evidence type="ECO:0000256" key="1">
    <source>
        <dbReference type="ARBA" id="ARBA00004141"/>
    </source>
</evidence>
<comment type="caution">
    <text evidence="8">The sequence shown here is derived from an EMBL/GenBank/DDBJ whole genome shotgun (WGS) entry which is preliminary data.</text>
</comment>
<evidence type="ECO:0000313" key="8">
    <source>
        <dbReference type="EMBL" id="KAK6728231.1"/>
    </source>
</evidence>
<accession>A0ABR1BT24</accession>
<dbReference type="InterPro" id="IPR050291">
    <property type="entry name" value="CDF_Transporter"/>
</dbReference>
<dbReference type="SUPFAM" id="SSF161111">
    <property type="entry name" value="Cation efflux protein transmembrane domain-like"/>
    <property type="match status" value="1"/>
</dbReference>
<reference evidence="8 9" key="1">
    <citation type="submission" date="2023-08" db="EMBL/GenBank/DDBJ databases">
        <title>A Necator americanus chromosomal reference genome.</title>
        <authorList>
            <person name="Ilik V."/>
            <person name="Petrzelkova K.J."/>
            <person name="Pardy F."/>
            <person name="Fuh T."/>
            <person name="Niatou-Singa F.S."/>
            <person name="Gouil Q."/>
            <person name="Baker L."/>
            <person name="Ritchie M.E."/>
            <person name="Jex A.R."/>
            <person name="Gazzola D."/>
            <person name="Li H."/>
            <person name="Toshio Fujiwara R."/>
            <person name="Zhan B."/>
            <person name="Aroian R.V."/>
            <person name="Pafco B."/>
            <person name="Schwarz E.M."/>
        </authorList>
    </citation>
    <scope>NUCLEOTIDE SEQUENCE [LARGE SCALE GENOMIC DNA]</scope>
    <source>
        <strain evidence="8 9">Aroian</strain>
        <tissue evidence="8">Whole animal</tissue>
    </source>
</reference>
<sequence>MMRCINSLLTLRLVLITLIFVFIRKCYEEILREITIDLNKVPPPTLEWKSIDLENPPSINNSLVERLRLNELLAAIQYRCNKSVEIGDDSETFTVCEEAGPIKTAFIATGNTLSSGMFEKKLGATSWTIFLPEGSDLVERLNGDVEVHYLTELSDWDRWTTWDMEYAVRGRTYDIAKMDLYAYKMRSFDQPSVNMTARHLALTIDIGSGTGSNITKVIGEWYQLLYWLFFSERYALIGATSTGMCGQDVQNCKYRVSMLRMDTFRPLSQLIAPSFGLGSPIEELKRLTHYMKASDCPIRSHNNFPTYCTKDFNEDSNVLLISYQESLDIPASLSKLKNFHVVTPILADRSLDLNIHNHAIGPPGRNKTIDQLWSLKTLENTVSDLYNESVIDLLLVDMVGGEFALLPTLLRFANVTRFMQLSIRGHMWSEENGNFRDVYWNLRQLENYGYSQRYGLVSLPRYDVVNKHDFLPSDNVRALFSEEGAGDKHHRIHGNYVLALLRQLAMVLCSSRRKIGVEKFYEKQNDLVEAWREDEKVLQTSIDQEVQAEKDKKVKVWDTRLATITIVLNLILIIAKITAAVLSDSLSVVASVVDSAMDITSGLVLWYTCRLIERSNKHHYPVGLNRLEPLTTLIVGLIMVFANLLVLQEAALDSITGDLHPNVDIPTLVILCTGTLIKAVLFIICRSRNTSASRVLAMDQRNDCITNLVALGGAYIGHRFWKYADPIGATLVRWSLDKKVGLAGNRECEQVGVSFGHWLIMDE</sequence>
<evidence type="ECO:0000259" key="7">
    <source>
        <dbReference type="Pfam" id="PF01545"/>
    </source>
</evidence>
<feature type="transmembrane region" description="Helical" evidence="6">
    <location>
        <begin position="588"/>
        <end position="609"/>
    </location>
</feature>
<evidence type="ECO:0000256" key="3">
    <source>
        <dbReference type="ARBA" id="ARBA00022692"/>
    </source>
</evidence>